<dbReference type="Pfam" id="PF01166">
    <property type="entry name" value="TSC22"/>
    <property type="match status" value="1"/>
</dbReference>
<dbReference type="CDD" id="cd21936">
    <property type="entry name" value="ZIP_TSC22D"/>
    <property type="match status" value="1"/>
</dbReference>
<dbReference type="AlphaFoldDB" id="A0A7R8WKD7"/>
<dbReference type="GO" id="GO:0043066">
    <property type="term" value="P:negative regulation of apoptotic process"/>
    <property type="evidence" value="ECO:0007669"/>
    <property type="project" value="TreeGrafter"/>
</dbReference>
<dbReference type="GO" id="GO:0008284">
    <property type="term" value="P:positive regulation of cell population proliferation"/>
    <property type="evidence" value="ECO:0007669"/>
    <property type="project" value="TreeGrafter"/>
</dbReference>
<dbReference type="PANTHER" id="PTHR46745:SF1">
    <property type="entry name" value="TSC22 DOMAIN FAMILY PROTEIN 1"/>
    <property type="match status" value="1"/>
</dbReference>
<protein>
    <submittedName>
        <fullName evidence="1">Uncharacterized protein</fullName>
    </submittedName>
</protein>
<dbReference type="GO" id="GO:0005634">
    <property type="term" value="C:nucleus"/>
    <property type="evidence" value="ECO:0007669"/>
    <property type="project" value="TreeGrafter"/>
</dbReference>
<gene>
    <name evidence="1" type="ORF">CTOB1V02_LOCUS8504</name>
</gene>
<sequence length="495" mass="51955">MTDDDPSRRVMADESISVTGIGQQIVAGKKKTTSFQITSVTDTRKKSCTSVEDDLDETLDGSMATVNDGATHVLNIEPSGDFVMAAKGTVSPIIPTADGHHGISIVTSVSSANEGSSIGGLMSGVPITSSEGNQPADVNHWQGRFRVVKIESREPYKRGRWHVVDFLDDSDTSGDAGGSHGSNMPSGSIPTVCVTTVVTSSGPAVLQTTISQASPPLATLPSASTASVPASEQQYKMQQFVLPECVPHTTNSEVRMVATIPSTVPVLSDPRTQALTAPEMTSQQPQLVESRGATPPVPHIMNAQMIPEPAVVHPSIMEMQGRVASSHYELSESLAEVVTQPSPVLVIPSTTVPVGGGSVLDAVEAGSALEDPETPAVAIDNKIEQAMDLVKSHLLYAVREEVDVLKERIEILQYENELLKSHLSPEVLGMVTQQVAQFSATTIGGGVPLPVPSAVVGVPPVLPVQPPPQVTMDQVDGVDPSLSLPPAQAALHQPT</sequence>
<dbReference type="OrthoDB" id="8961796at2759"/>
<dbReference type="Gene3D" id="1.20.5.490">
    <property type="entry name" value="Single helix bin"/>
    <property type="match status" value="1"/>
</dbReference>
<dbReference type="PANTHER" id="PTHR46745">
    <property type="entry name" value="TSC22 DOMAIN FAMILY PROTEIN 1"/>
    <property type="match status" value="1"/>
</dbReference>
<accession>A0A7R8WKD7</accession>
<reference evidence="1" key="1">
    <citation type="submission" date="2020-11" db="EMBL/GenBank/DDBJ databases">
        <authorList>
            <person name="Tran Van P."/>
        </authorList>
    </citation>
    <scope>NUCLEOTIDE SEQUENCE</scope>
</reference>
<dbReference type="EMBL" id="OB662850">
    <property type="protein sequence ID" value="CAD7230646.1"/>
    <property type="molecule type" value="Genomic_DNA"/>
</dbReference>
<evidence type="ECO:0000313" key="1">
    <source>
        <dbReference type="EMBL" id="CAD7230646.1"/>
    </source>
</evidence>
<dbReference type="SUPFAM" id="SSF58026">
    <property type="entry name" value="Delta-sleep-inducing peptide immunoreactive peptide"/>
    <property type="match status" value="1"/>
</dbReference>
<dbReference type="InterPro" id="IPR000580">
    <property type="entry name" value="TSC22/Bun"/>
</dbReference>
<dbReference type="GO" id="GO:0006357">
    <property type="term" value="P:regulation of transcription by RNA polymerase II"/>
    <property type="evidence" value="ECO:0007669"/>
    <property type="project" value="InterPro"/>
</dbReference>
<proteinExistence type="predicted"/>
<organism evidence="1">
    <name type="scientific">Cyprideis torosa</name>
    <dbReference type="NCBI Taxonomy" id="163714"/>
    <lineage>
        <taxon>Eukaryota</taxon>
        <taxon>Metazoa</taxon>
        <taxon>Ecdysozoa</taxon>
        <taxon>Arthropoda</taxon>
        <taxon>Crustacea</taxon>
        <taxon>Oligostraca</taxon>
        <taxon>Ostracoda</taxon>
        <taxon>Podocopa</taxon>
        <taxon>Podocopida</taxon>
        <taxon>Cytherocopina</taxon>
        <taxon>Cytheroidea</taxon>
        <taxon>Cytherideidae</taxon>
        <taxon>Cyprideis</taxon>
    </lineage>
</organism>
<name>A0A7R8WKD7_9CRUS</name>
<dbReference type="GO" id="GO:0005829">
    <property type="term" value="C:cytosol"/>
    <property type="evidence" value="ECO:0007669"/>
    <property type="project" value="TreeGrafter"/>
</dbReference>